<evidence type="ECO:0000256" key="8">
    <source>
        <dbReference type="ARBA" id="ARBA00049902"/>
    </source>
</evidence>
<dbReference type="Proteomes" id="UP000486760">
    <property type="component" value="Unassembled WGS sequence"/>
</dbReference>
<keyword evidence="10" id="KW-0812">Transmembrane</keyword>
<dbReference type="GO" id="GO:0009252">
    <property type="term" value="P:peptidoglycan biosynthetic process"/>
    <property type="evidence" value="ECO:0007669"/>
    <property type="project" value="TreeGrafter"/>
</dbReference>
<evidence type="ECO:0000256" key="3">
    <source>
        <dbReference type="ARBA" id="ARBA00022670"/>
    </source>
</evidence>
<keyword evidence="10" id="KW-0472">Membrane</keyword>
<evidence type="ECO:0000256" key="10">
    <source>
        <dbReference type="SAM" id="Phobius"/>
    </source>
</evidence>
<dbReference type="Pfam" id="PF00912">
    <property type="entry name" value="Transgly"/>
    <property type="match status" value="1"/>
</dbReference>
<dbReference type="SUPFAM" id="SSF53955">
    <property type="entry name" value="Lysozyme-like"/>
    <property type="match status" value="1"/>
</dbReference>
<dbReference type="SUPFAM" id="SSF56601">
    <property type="entry name" value="beta-lactamase/transpeptidase-like"/>
    <property type="match status" value="1"/>
</dbReference>
<keyword evidence="3" id="KW-0378">Hydrolase</keyword>
<protein>
    <recommendedName>
        <fullName evidence="7">peptidoglycan glycosyltransferase</fullName>
        <ecNumber evidence="7">2.4.99.28</ecNumber>
    </recommendedName>
</protein>
<keyword evidence="4" id="KW-0328">Glycosyltransferase</keyword>
<proteinExistence type="predicted"/>
<comment type="caution">
    <text evidence="12">The sequence shown here is derived from an EMBL/GenBank/DDBJ whole genome shotgun (WGS) entry which is preliminary data.</text>
</comment>
<reference evidence="12 13" key="1">
    <citation type="submission" date="2019-08" db="EMBL/GenBank/DDBJ databases">
        <title>Bioinformatics analysis of the strain L3 and L5.</title>
        <authorList>
            <person name="Li X."/>
        </authorList>
    </citation>
    <scope>NUCLEOTIDE SEQUENCE [LARGE SCALE GENOMIC DNA]</scope>
    <source>
        <strain evidence="12 13">L5</strain>
    </source>
</reference>
<keyword evidence="6" id="KW-0511">Multifunctional enzyme</keyword>
<keyword evidence="13" id="KW-1185">Reference proteome</keyword>
<dbReference type="AlphaFoldDB" id="A0A7V7G2U1"/>
<keyword evidence="3" id="KW-0645">Protease</keyword>
<feature type="transmembrane region" description="Helical" evidence="10">
    <location>
        <begin position="48"/>
        <end position="70"/>
    </location>
</feature>
<feature type="compositionally biased region" description="Low complexity" evidence="9">
    <location>
        <begin position="1083"/>
        <end position="1099"/>
    </location>
</feature>
<evidence type="ECO:0000256" key="4">
    <source>
        <dbReference type="ARBA" id="ARBA00022676"/>
    </source>
</evidence>
<evidence type="ECO:0000259" key="11">
    <source>
        <dbReference type="Pfam" id="PF00912"/>
    </source>
</evidence>
<dbReference type="InterPro" id="IPR050396">
    <property type="entry name" value="Glycosyltr_51/Transpeptidase"/>
</dbReference>
<evidence type="ECO:0000256" key="7">
    <source>
        <dbReference type="ARBA" id="ARBA00044770"/>
    </source>
</evidence>
<comment type="catalytic activity">
    <reaction evidence="8">
        <text>[GlcNAc-(1-&gt;4)-Mur2Ac(oyl-L-Ala-gamma-D-Glu-L-Lys-D-Ala-D-Ala)](n)-di-trans,octa-cis-undecaprenyl diphosphate + beta-D-GlcNAc-(1-&gt;4)-Mur2Ac(oyl-L-Ala-gamma-D-Glu-L-Lys-D-Ala-D-Ala)-di-trans,octa-cis-undecaprenyl diphosphate = [GlcNAc-(1-&gt;4)-Mur2Ac(oyl-L-Ala-gamma-D-Glu-L-Lys-D-Ala-D-Ala)](n+1)-di-trans,octa-cis-undecaprenyl diphosphate + di-trans,octa-cis-undecaprenyl diphosphate + H(+)</text>
        <dbReference type="Rhea" id="RHEA:23708"/>
        <dbReference type="Rhea" id="RHEA-COMP:9602"/>
        <dbReference type="Rhea" id="RHEA-COMP:9603"/>
        <dbReference type="ChEBI" id="CHEBI:15378"/>
        <dbReference type="ChEBI" id="CHEBI:58405"/>
        <dbReference type="ChEBI" id="CHEBI:60033"/>
        <dbReference type="ChEBI" id="CHEBI:78435"/>
        <dbReference type="EC" id="2.4.99.28"/>
    </reaction>
</comment>
<keyword evidence="10" id="KW-1133">Transmembrane helix</keyword>
<comment type="pathway">
    <text evidence="1">Cell wall biogenesis; peptidoglycan biosynthesis.</text>
</comment>
<sequence>MGARGSSSRRGTSDVSWLEGGESLKPRSPFLEEPRLEPATRPDVSHRYWWIVLGVLLVLFGITLATLLVAEAKTSHFQAQELSRYAATLRYAISPGKSDSIEYPDHGPFDQRLGYTRLPDFENRLYSRGYEITEQARFSPALLDYARWGFFPPYPEKTQAGLTLTECRGDTLYRFRHPQRQYSHFEAIPPLVLQVLLFIENRQLLDNSSPYVNPAVDWPRFTKAAISQVGRALDLPGQAAGGSTLATQLEKYRHSPRGLTGSPREKLRQMVSASVRSYRHGPQTLTARQDVALDYLNSVPLSAAPGYGEVHGLGDGLWAWFGADFETLNRRLANGLDDIDARDEQGLALRQVVALMIAQRRPSWYLSEGRQALERLTDSYLRLLVDEGIVPTHLAQAALAQRLSFRDLQRQPFNLGVAPDRGLRVARQRLAGLLGVPLYDLDRLDLSARTTLDGTLQREVTGYLHRLADPAFAAEIGLLGERMLSPESTEDVRYSFTLFERTDAGFLVRVQTDNTDQPFDINQGSKLELGSTAKLRVIAHYLEVIAELHERHVGQSVEMLGAVEVDRQDVLSRWVLDRLIETPDTPLETLLADAMQRRYSANPAEAFFTGGGRHTFSNFRRDDNGRHATLTEAMRESLNLPFIRLMRDLVRYSIHHEEPRSSLLEDDSDPRREAYLRRFADREGRTFLQRFWSKYRKLDSDERLHAFVGGLKRTPSRLAAVHRYLFPETDRDGFAAFLAEWLPADAMPDARSIDALYERYAPHHHTLTDQGYIAKVHPLELWLLGFLLDRPEAGLDEAVTASAEERQEVYGWLFRTRHRSARDVRIRTMLEVEAFIDIQERWQRLGYPFGQLVPSLATAVGASGDRPAALAELMGIILNDGIQLPTLRIDELHFAAETPYETRFLPVDGRSRQVMAPEVAAILREALADVVESGTARRLQGSFTDTDGNTLTLGGKTGTGDNRIETVTRHGHIIESRARNRTATFVFYLGEDHFGTLTAYVAGDAADNFRFTSALPVQVLKGMVPILAPHLQAAPPSDSQPDQWQVVLQDGLEAGRAGCPRPSLPYRQYAGPDEEASPDTAAHSPVHSTPSTSSRSPFSLALARR</sequence>
<dbReference type="GO" id="GO:0004180">
    <property type="term" value="F:carboxypeptidase activity"/>
    <property type="evidence" value="ECO:0007669"/>
    <property type="project" value="UniProtKB-KW"/>
</dbReference>
<dbReference type="InterPro" id="IPR023346">
    <property type="entry name" value="Lysozyme-like_dom_sf"/>
</dbReference>
<evidence type="ECO:0000256" key="6">
    <source>
        <dbReference type="ARBA" id="ARBA00023268"/>
    </source>
</evidence>
<feature type="region of interest" description="Disordered" evidence="9">
    <location>
        <begin position="1055"/>
        <end position="1105"/>
    </location>
</feature>
<name>A0A7V7G2U1_9GAMM</name>
<dbReference type="InterPro" id="IPR012338">
    <property type="entry name" value="Beta-lactam/transpept-like"/>
</dbReference>
<dbReference type="GO" id="GO:0008955">
    <property type="term" value="F:peptidoglycan glycosyltransferase activity"/>
    <property type="evidence" value="ECO:0007669"/>
    <property type="project" value="UniProtKB-EC"/>
</dbReference>
<evidence type="ECO:0000256" key="1">
    <source>
        <dbReference type="ARBA" id="ARBA00004752"/>
    </source>
</evidence>
<dbReference type="Gene3D" id="3.40.710.10">
    <property type="entry name" value="DD-peptidase/beta-lactamase superfamily"/>
    <property type="match status" value="1"/>
</dbReference>
<dbReference type="GO" id="GO:0006508">
    <property type="term" value="P:proteolysis"/>
    <property type="evidence" value="ECO:0007669"/>
    <property type="project" value="UniProtKB-KW"/>
</dbReference>
<dbReference type="Gene3D" id="1.10.3810.10">
    <property type="entry name" value="Biosynthetic peptidoglycan transglycosylase-like"/>
    <property type="match status" value="1"/>
</dbReference>
<keyword evidence="2" id="KW-0121">Carboxypeptidase</keyword>
<keyword evidence="5" id="KW-0808">Transferase</keyword>
<feature type="compositionally biased region" description="Low complexity" evidence="9">
    <location>
        <begin position="1"/>
        <end position="10"/>
    </location>
</feature>
<dbReference type="EMBL" id="VTPY01000001">
    <property type="protein sequence ID" value="KAA0014548.1"/>
    <property type="molecule type" value="Genomic_DNA"/>
</dbReference>
<evidence type="ECO:0000256" key="9">
    <source>
        <dbReference type="SAM" id="MobiDB-lite"/>
    </source>
</evidence>
<dbReference type="GO" id="GO:0030288">
    <property type="term" value="C:outer membrane-bounded periplasmic space"/>
    <property type="evidence" value="ECO:0007669"/>
    <property type="project" value="TreeGrafter"/>
</dbReference>
<feature type="region of interest" description="Disordered" evidence="9">
    <location>
        <begin position="1"/>
        <end position="21"/>
    </location>
</feature>
<gene>
    <name evidence="12" type="ORF">F0A17_02555</name>
</gene>
<feature type="domain" description="Glycosyl transferase family 51" evidence="11">
    <location>
        <begin position="170"/>
        <end position="365"/>
    </location>
</feature>
<organism evidence="12 13">
    <name type="scientific">Billgrantia pellis</name>
    <dbReference type="NCBI Taxonomy" id="2606936"/>
    <lineage>
        <taxon>Bacteria</taxon>
        <taxon>Pseudomonadati</taxon>
        <taxon>Pseudomonadota</taxon>
        <taxon>Gammaproteobacteria</taxon>
        <taxon>Oceanospirillales</taxon>
        <taxon>Halomonadaceae</taxon>
        <taxon>Billgrantia</taxon>
    </lineage>
</organism>
<dbReference type="PANTHER" id="PTHR32282:SF24">
    <property type="entry name" value="GLYCOSYL TRANSFERASE FAMILY 51 DOMAIN-CONTAINING PROTEIN"/>
    <property type="match status" value="1"/>
</dbReference>
<dbReference type="EC" id="2.4.99.28" evidence="7"/>
<accession>A0A7V7G2U1</accession>
<evidence type="ECO:0000313" key="12">
    <source>
        <dbReference type="EMBL" id="KAA0014548.1"/>
    </source>
</evidence>
<dbReference type="InterPro" id="IPR001264">
    <property type="entry name" value="Glyco_trans_51"/>
</dbReference>
<dbReference type="PANTHER" id="PTHR32282">
    <property type="entry name" value="BINDING PROTEIN TRANSPEPTIDASE, PUTATIVE-RELATED"/>
    <property type="match status" value="1"/>
</dbReference>
<dbReference type="InterPro" id="IPR036950">
    <property type="entry name" value="PBP_transglycosylase"/>
</dbReference>
<evidence type="ECO:0000256" key="5">
    <source>
        <dbReference type="ARBA" id="ARBA00022679"/>
    </source>
</evidence>
<evidence type="ECO:0000256" key="2">
    <source>
        <dbReference type="ARBA" id="ARBA00022645"/>
    </source>
</evidence>
<evidence type="ECO:0000313" key="13">
    <source>
        <dbReference type="Proteomes" id="UP000486760"/>
    </source>
</evidence>